<protein>
    <recommendedName>
        <fullName evidence="1">HNH nuclease domain-containing protein</fullName>
    </recommendedName>
</protein>
<dbReference type="EMBL" id="JAURUR010000020">
    <property type="protein sequence ID" value="MDP9766153.1"/>
    <property type="molecule type" value="Genomic_DNA"/>
</dbReference>
<reference evidence="2 3" key="1">
    <citation type="submission" date="2023-07" db="EMBL/GenBank/DDBJ databases">
        <title>Genomic Encyclopedia of Type Strains, Phase IV (KMG-IV): sequencing the most valuable type-strain genomes for metagenomic binning, comparative biology and taxonomic classification.</title>
        <authorList>
            <person name="Goeker M."/>
        </authorList>
    </citation>
    <scope>NUCLEOTIDE SEQUENCE [LARGE SCALE GENOMIC DNA]</scope>
    <source>
        <strain evidence="2 3">NIO-1023</strain>
    </source>
</reference>
<accession>A0ABT9MHT4</accession>
<feature type="domain" description="HNH nuclease" evidence="1">
    <location>
        <begin position="18"/>
        <end position="62"/>
    </location>
</feature>
<evidence type="ECO:0000259" key="1">
    <source>
        <dbReference type="Pfam" id="PF13392"/>
    </source>
</evidence>
<comment type="caution">
    <text evidence="2">The sequence shown here is derived from an EMBL/GenBank/DDBJ whole genome shotgun (WGS) entry which is preliminary data.</text>
</comment>
<gene>
    <name evidence="2" type="ORF">QO006_003617</name>
</gene>
<dbReference type="SUPFAM" id="SSF54060">
    <property type="entry name" value="His-Me finger endonucleases"/>
    <property type="match status" value="1"/>
</dbReference>
<proteinExistence type="predicted"/>
<dbReference type="InterPro" id="IPR044925">
    <property type="entry name" value="His-Me_finger_sf"/>
</dbReference>
<dbReference type="Gene3D" id="3.90.75.20">
    <property type="match status" value="1"/>
</dbReference>
<organism evidence="2 3">
    <name type="scientific">Deinococcus enclensis</name>
    <dbReference type="NCBI Taxonomy" id="1049582"/>
    <lineage>
        <taxon>Bacteria</taxon>
        <taxon>Thermotogati</taxon>
        <taxon>Deinococcota</taxon>
        <taxon>Deinococci</taxon>
        <taxon>Deinococcales</taxon>
        <taxon>Deinococcaceae</taxon>
        <taxon>Deinococcus</taxon>
    </lineage>
</organism>
<evidence type="ECO:0000313" key="2">
    <source>
        <dbReference type="EMBL" id="MDP9766153.1"/>
    </source>
</evidence>
<dbReference type="Pfam" id="PF13392">
    <property type="entry name" value="HNH_3"/>
    <property type="match status" value="1"/>
</dbReference>
<name>A0ABT9MHT4_9DEIO</name>
<dbReference type="RefSeq" id="WP_307469059.1">
    <property type="nucleotide sequence ID" value="NZ_JAURUR010000020.1"/>
</dbReference>
<keyword evidence="3" id="KW-1185">Reference proteome</keyword>
<sequence>MGKDYRKVKDPRTGKKRRIHRIIAEQLLARPLLPGEVVHHRDGDRSNARPENLVVLPSQRHHASIEYHLRCSKQGMHPLFPDLLIGDVNEVKEGTLFANIHLPTGTKTPDSK</sequence>
<evidence type="ECO:0000313" key="3">
    <source>
        <dbReference type="Proteomes" id="UP001232163"/>
    </source>
</evidence>
<dbReference type="Proteomes" id="UP001232163">
    <property type="component" value="Unassembled WGS sequence"/>
</dbReference>
<dbReference type="InterPro" id="IPR003615">
    <property type="entry name" value="HNH_nuc"/>
</dbReference>